<reference evidence="1" key="1">
    <citation type="submission" date="2018-11" db="EMBL/GenBank/DDBJ databases">
        <authorList>
            <consortium name="Genoscope - CEA"/>
            <person name="William W."/>
        </authorList>
    </citation>
    <scope>NUCLEOTIDE SEQUENCE</scope>
</reference>
<sequence length="38" mass="4254">MLLSTAVPTKGRCRTFSECLKMSSRKSQRSISRLHGLS</sequence>
<organism evidence="1">
    <name type="scientific">Brassica oleracea</name>
    <name type="common">Wild cabbage</name>
    <dbReference type="NCBI Taxonomy" id="3712"/>
    <lineage>
        <taxon>Eukaryota</taxon>
        <taxon>Viridiplantae</taxon>
        <taxon>Streptophyta</taxon>
        <taxon>Embryophyta</taxon>
        <taxon>Tracheophyta</taxon>
        <taxon>Spermatophyta</taxon>
        <taxon>Magnoliopsida</taxon>
        <taxon>eudicotyledons</taxon>
        <taxon>Gunneridae</taxon>
        <taxon>Pentapetalae</taxon>
        <taxon>rosids</taxon>
        <taxon>malvids</taxon>
        <taxon>Brassicales</taxon>
        <taxon>Brassicaceae</taxon>
        <taxon>Brassiceae</taxon>
        <taxon>Brassica</taxon>
    </lineage>
</organism>
<evidence type="ECO:0000313" key="1">
    <source>
        <dbReference type="EMBL" id="VDD01212.1"/>
    </source>
</evidence>
<dbReference type="AlphaFoldDB" id="A0A3P6BY34"/>
<dbReference type="EMBL" id="LR031872">
    <property type="protein sequence ID" value="VDD01212.1"/>
    <property type="molecule type" value="Genomic_DNA"/>
</dbReference>
<protein>
    <submittedName>
        <fullName evidence="1">Uncharacterized protein</fullName>
    </submittedName>
</protein>
<gene>
    <name evidence="1" type="ORF">BOLC3T21424H</name>
</gene>
<name>A0A3P6BY34_BRAOL</name>
<proteinExistence type="predicted"/>
<accession>A0A3P6BY34</accession>